<reference evidence="1 2" key="1">
    <citation type="submission" date="2018-11" db="EMBL/GenBank/DDBJ databases">
        <authorList>
            <consortium name="Pathogen Informatics"/>
        </authorList>
    </citation>
    <scope>NUCLEOTIDE SEQUENCE [LARGE SCALE GENOMIC DNA]</scope>
</reference>
<sequence length="87" mass="9921">MECGLDVGDTRKLYNLIRKVTDKLTSPSDSIRGVNGGLIFYNPTKVERWREHFDHILNFDTQPNTSLLPSTAESFPSYLSSVMRPVF</sequence>
<evidence type="ECO:0000313" key="1">
    <source>
        <dbReference type="EMBL" id="VDN23262.1"/>
    </source>
</evidence>
<proteinExistence type="predicted"/>
<dbReference type="EMBL" id="UYRU01073310">
    <property type="protein sequence ID" value="VDN23262.1"/>
    <property type="molecule type" value="Genomic_DNA"/>
</dbReference>
<dbReference type="Proteomes" id="UP000281553">
    <property type="component" value="Unassembled WGS sequence"/>
</dbReference>
<accession>A0A3P7PU15</accession>
<name>A0A3P7PU15_DIBLA</name>
<keyword evidence="2" id="KW-1185">Reference proteome</keyword>
<organism evidence="1 2">
    <name type="scientific">Dibothriocephalus latus</name>
    <name type="common">Fish tapeworm</name>
    <name type="synonym">Diphyllobothrium latum</name>
    <dbReference type="NCBI Taxonomy" id="60516"/>
    <lineage>
        <taxon>Eukaryota</taxon>
        <taxon>Metazoa</taxon>
        <taxon>Spiralia</taxon>
        <taxon>Lophotrochozoa</taxon>
        <taxon>Platyhelminthes</taxon>
        <taxon>Cestoda</taxon>
        <taxon>Eucestoda</taxon>
        <taxon>Diphyllobothriidea</taxon>
        <taxon>Diphyllobothriidae</taxon>
        <taxon>Dibothriocephalus</taxon>
    </lineage>
</organism>
<dbReference type="AlphaFoldDB" id="A0A3P7PU15"/>
<protein>
    <submittedName>
        <fullName evidence="1">Uncharacterized protein</fullName>
    </submittedName>
</protein>
<evidence type="ECO:0000313" key="2">
    <source>
        <dbReference type="Proteomes" id="UP000281553"/>
    </source>
</evidence>
<dbReference type="OrthoDB" id="6264056at2759"/>
<gene>
    <name evidence="1" type="ORF">DILT_LOCUS14225</name>
</gene>